<evidence type="ECO:0000313" key="9">
    <source>
        <dbReference type="EMBL" id="PXZ07474.1"/>
    </source>
</evidence>
<dbReference type="Pfam" id="PF00300">
    <property type="entry name" value="His_Phos_1"/>
    <property type="match status" value="1"/>
</dbReference>
<dbReference type="GO" id="GO:0004619">
    <property type="term" value="F:phosphoglycerate mutase activity"/>
    <property type="evidence" value="ECO:0007669"/>
    <property type="project" value="UniProtKB-EC"/>
</dbReference>
<dbReference type="EC" id="5.4.2.11" evidence="2"/>
<dbReference type="InterPro" id="IPR029033">
    <property type="entry name" value="His_PPase_superfam"/>
</dbReference>
<dbReference type="EMBL" id="QGLR01000009">
    <property type="protein sequence ID" value="PXZ07474.1"/>
    <property type="molecule type" value="Genomic_DNA"/>
</dbReference>
<sequence length="273" mass="30470">MKNKTIKAVLTTSLIVLTAISTGCSSHQPSKPANANSDDTITIYFARHGKTLFNTYDRVQGWADSPLTDQGIKTARYLAEGFKEKQIEFDAYYTSDAGRQRETMQVLLKQKGVEDYKINELKGLREVFYGGFEGGSNANMVSAAMKTLGYKSVDTFYKSYAQGQIPVAELTNAIAKSDHKHDAENFARVKQRTQYALNMIVKNAQYRHQKNILVISSGMSMQAMISDLTDNPEKNKPLSNATVIKIVYQNGKYNVVEIGNMDYLNQGKSSLID</sequence>
<feature type="binding site" evidence="7">
    <location>
        <position position="99"/>
    </location>
    <ligand>
        <name>substrate</name>
    </ligand>
</feature>
<keyword evidence="4" id="KW-0324">Glycolysis</keyword>
<evidence type="ECO:0000256" key="3">
    <source>
        <dbReference type="ARBA" id="ARBA00022432"/>
    </source>
</evidence>
<keyword evidence="5" id="KW-0413">Isomerase</keyword>
<evidence type="ECO:0000256" key="4">
    <source>
        <dbReference type="ARBA" id="ARBA00023152"/>
    </source>
</evidence>
<dbReference type="PROSITE" id="PS51257">
    <property type="entry name" value="PROKAR_LIPOPROTEIN"/>
    <property type="match status" value="1"/>
</dbReference>
<evidence type="ECO:0000256" key="5">
    <source>
        <dbReference type="ARBA" id="ARBA00023235"/>
    </source>
</evidence>
<reference evidence="9 10" key="1">
    <citation type="submission" date="2018-05" db="EMBL/GenBank/DDBJ databases">
        <title>Reference genomes for bee gut microbiota database.</title>
        <authorList>
            <person name="Ellegaard K.M."/>
        </authorList>
    </citation>
    <scope>NUCLEOTIDE SEQUENCE [LARGE SCALE GENOMIC DNA]</scope>
    <source>
        <strain evidence="9 10">ESL0182</strain>
    </source>
</reference>
<dbReference type="PANTHER" id="PTHR11931">
    <property type="entry name" value="PHOSPHOGLYCERATE MUTASE"/>
    <property type="match status" value="1"/>
</dbReference>
<dbReference type="STRING" id="1196095.GAPWK_1843"/>
<evidence type="ECO:0000256" key="2">
    <source>
        <dbReference type="ARBA" id="ARBA00012028"/>
    </source>
</evidence>
<dbReference type="Proteomes" id="UP000247932">
    <property type="component" value="Unassembled WGS sequence"/>
</dbReference>
<dbReference type="InterPro" id="IPR013078">
    <property type="entry name" value="His_Pase_superF_clade-1"/>
</dbReference>
<gene>
    <name evidence="9" type="ORF">DKK70_06370</name>
</gene>
<accession>A0A2V4EAP2</accession>
<feature type="active site" description="Proton donor/acceptor" evidence="6">
    <location>
        <position position="126"/>
    </location>
</feature>
<protein>
    <recommendedName>
        <fullName evidence="2">phosphoglycerate mutase (2,3-diphosphoglycerate-dependent)</fullName>
        <ecNumber evidence="2">5.4.2.11</ecNumber>
    </recommendedName>
</protein>
<dbReference type="GO" id="GO:0006094">
    <property type="term" value="P:gluconeogenesis"/>
    <property type="evidence" value="ECO:0007669"/>
    <property type="project" value="UniProtKB-KW"/>
</dbReference>
<organism evidence="9 10">
    <name type="scientific">Gilliamella apicola</name>
    <dbReference type="NCBI Taxonomy" id="1196095"/>
    <lineage>
        <taxon>Bacteria</taxon>
        <taxon>Pseudomonadati</taxon>
        <taxon>Pseudomonadota</taxon>
        <taxon>Gammaproteobacteria</taxon>
        <taxon>Orbales</taxon>
        <taxon>Orbaceae</taxon>
        <taxon>Gilliamella</taxon>
    </lineage>
</organism>
<name>A0A2V4EAP2_9GAMM</name>
<dbReference type="SMART" id="SM00855">
    <property type="entry name" value="PGAM"/>
    <property type="match status" value="1"/>
</dbReference>
<dbReference type="Gene3D" id="3.40.50.1240">
    <property type="entry name" value="Phosphoglycerate mutase-like"/>
    <property type="match status" value="1"/>
</dbReference>
<feature type="active site" description="Tele-phosphohistidine intermediate" evidence="6">
    <location>
        <position position="48"/>
    </location>
</feature>
<proteinExistence type="inferred from homology"/>
<feature type="signal peptide" evidence="8">
    <location>
        <begin position="1"/>
        <end position="23"/>
    </location>
</feature>
<evidence type="ECO:0000313" key="10">
    <source>
        <dbReference type="Proteomes" id="UP000247932"/>
    </source>
</evidence>
<evidence type="ECO:0000256" key="7">
    <source>
        <dbReference type="PIRSR" id="PIRSR613078-2"/>
    </source>
</evidence>
<keyword evidence="10" id="KW-1185">Reference proteome</keyword>
<feature type="chain" id="PRO_5016169349" description="phosphoglycerate mutase (2,3-diphosphoglycerate-dependent)" evidence="8">
    <location>
        <begin position="24"/>
        <end position="273"/>
    </location>
</feature>
<dbReference type="AlphaFoldDB" id="A0A2V4EAP2"/>
<evidence type="ECO:0000256" key="1">
    <source>
        <dbReference type="ARBA" id="ARBA00006717"/>
    </source>
</evidence>
<dbReference type="CDD" id="cd07067">
    <property type="entry name" value="HP_PGM_like"/>
    <property type="match status" value="1"/>
</dbReference>
<comment type="caution">
    <text evidence="9">The sequence shown here is derived from an EMBL/GenBank/DDBJ whole genome shotgun (WGS) entry which is preliminary data.</text>
</comment>
<keyword evidence="3" id="KW-0312">Gluconeogenesis</keyword>
<feature type="binding site" evidence="7">
    <location>
        <begin position="126"/>
        <end position="129"/>
    </location>
    <ligand>
        <name>substrate</name>
    </ligand>
</feature>
<comment type="similarity">
    <text evidence="1">Belongs to the phosphoglycerate mutase family. BPG-dependent PGAM subfamily.</text>
</comment>
<dbReference type="OrthoDB" id="9783269at2"/>
<dbReference type="SUPFAM" id="SSF53254">
    <property type="entry name" value="Phosphoglycerate mutase-like"/>
    <property type="match status" value="1"/>
</dbReference>
<keyword evidence="8" id="KW-0732">Signal</keyword>
<dbReference type="GO" id="GO:0006096">
    <property type="term" value="P:glycolytic process"/>
    <property type="evidence" value="ECO:0007669"/>
    <property type="project" value="UniProtKB-KW"/>
</dbReference>
<evidence type="ECO:0000256" key="8">
    <source>
        <dbReference type="SAM" id="SignalP"/>
    </source>
</evidence>
<dbReference type="InterPro" id="IPR005952">
    <property type="entry name" value="Phosphogly_mut1"/>
</dbReference>
<evidence type="ECO:0000256" key="6">
    <source>
        <dbReference type="PIRSR" id="PIRSR613078-1"/>
    </source>
</evidence>
<feature type="binding site" evidence="7">
    <location>
        <begin position="47"/>
        <end position="54"/>
    </location>
    <ligand>
        <name>substrate</name>
    </ligand>
</feature>